<dbReference type="EMBL" id="KV441552">
    <property type="protein sequence ID" value="OAG05586.1"/>
    <property type="molecule type" value="Genomic_DNA"/>
</dbReference>
<dbReference type="Proteomes" id="UP000077069">
    <property type="component" value="Unassembled WGS sequence"/>
</dbReference>
<gene>
    <name evidence="3" type="ORF">CC84DRAFT_1243985</name>
</gene>
<accession>A0A177CE44</accession>
<feature type="region of interest" description="Disordered" evidence="1">
    <location>
        <begin position="526"/>
        <end position="545"/>
    </location>
</feature>
<keyword evidence="4" id="KW-1185">Reference proteome</keyword>
<organism evidence="3 4">
    <name type="scientific">Paraphaeosphaeria sporulosa</name>
    <dbReference type="NCBI Taxonomy" id="1460663"/>
    <lineage>
        <taxon>Eukaryota</taxon>
        <taxon>Fungi</taxon>
        <taxon>Dikarya</taxon>
        <taxon>Ascomycota</taxon>
        <taxon>Pezizomycotina</taxon>
        <taxon>Dothideomycetes</taxon>
        <taxon>Pleosporomycetidae</taxon>
        <taxon>Pleosporales</taxon>
        <taxon>Massarineae</taxon>
        <taxon>Didymosphaeriaceae</taxon>
        <taxon>Paraphaeosphaeria</taxon>
    </lineage>
</organism>
<dbReference type="AlphaFoldDB" id="A0A177CE44"/>
<feature type="transmembrane region" description="Helical" evidence="2">
    <location>
        <begin position="434"/>
        <end position="461"/>
    </location>
</feature>
<dbReference type="RefSeq" id="XP_018035951.1">
    <property type="nucleotide sequence ID" value="XM_018184133.1"/>
</dbReference>
<evidence type="ECO:0000313" key="3">
    <source>
        <dbReference type="EMBL" id="OAG05586.1"/>
    </source>
</evidence>
<feature type="region of interest" description="Disordered" evidence="1">
    <location>
        <begin position="575"/>
        <end position="594"/>
    </location>
</feature>
<evidence type="ECO:0000313" key="4">
    <source>
        <dbReference type="Proteomes" id="UP000077069"/>
    </source>
</evidence>
<evidence type="ECO:0000256" key="2">
    <source>
        <dbReference type="SAM" id="Phobius"/>
    </source>
</evidence>
<sequence length="594" mass="66244">MAELDDRFVKRGYWVDWSKGPVMGQTYTVDAQTGTLIVAVLTILASVATAQLWSLLTFVLHQVRAHGMGSEGLFWQQQALLRTMPTPAAFLADSFKLSWAWRSRVSHSVLRSLPVLAFALFFTIGSIAGGISTSYAVDNSNIEVLPAPCPWNETMCSGEGSNAIVMDSGVLDMRMHFGLNIAEKDTVKLRRRTTCNVLPREGHIFKRPAEYLNRGNPAERWTLEYGSWKGVPEYQRPEVTFNVPSVLVEHQMSYYTTAMMSYIHSDSVSGFITPLPEMNRSDADVALISVWSNAVVYEKPVEDPLFAAHRVEERQQSSGKNKTLYWSDHYAGLVGCAQQIQFCYPRADQEDFCTPLGPGPAPDTPTTSYPSATPLQSSLLTLLQSISRITDLNRSPQLGNLRASKSIMPTIPGDRMLCQALRMRKAGGFANVNVFALVFLTTVAAVVTFLNVFILRFCIFLSRFRRALAPRIERWVQDGVFHLQRRAFEARGEGTWVDLEKEIPVTRVREMLGDLGVASHTLKEEKSVGSFETGESSGDRGKRKVVREEGYEMKEDVEWRRFRVSVGRVDTSATLVDGDAGADEIEKNGKGGKL</sequence>
<dbReference type="OrthoDB" id="3540210at2759"/>
<dbReference type="GeneID" id="28767619"/>
<protein>
    <submittedName>
        <fullName evidence="3">Uncharacterized protein</fullName>
    </submittedName>
</protein>
<dbReference type="InParanoid" id="A0A177CE44"/>
<name>A0A177CE44_9PLEO</name>
<keyword evidence="2" id="KW-0812">Transmembrane</keyword>
<feature type="compositionally biased region" description="Basic and acidic residues" evidence="1">
    <location>
        <begin position="584"/>
        <end position="594"/>
    </location>
</feature>
<feature type="transmembrane region" description="Helical" evidence="2">
    <location>
        <begin position="36"/>
        <end position="60"/>
    </location>
</feature>
<proteinExistence type="predicted"/>
<keyword evidence="2" id="KW-1133">Transmembrane helix</keyword>
<evidence type="ECO:0000256" key="1">
    <source>
        <dbReference type="SAM" id="MobiDB-lite"/>
    </source>
</evidence>
<reference evidence="3 4" key="1">
    <citation type="submission" date="2016-05" db="EMBL/GenBank/DDBJ databases">
        <title>Comparative analysis of secretome profiles of manganese(II)-oxidizing ascomycete fungi.</title>
        <authorList>
            <consortium name="DOE Joint Genome Institute"/>
            <person name="Zeiner C.A."/>
            <person name="Purvine S.O."/>
            <person name="Zink E.M."/>
            <person name="Wu S."/>
            <person name="Pasa-Tolic L."/>
            <person name="Chaput D.L."/>
            <person name="Haridas S."/>
            <person name="Grigoriev I.V."/>
            <person name="Santelli C.M."/>
            <person name="Hansel C.M."/>
        </authorList>
    </citation>
    <scope>NUCLEOTIDE SEQUENCE [LARGE SCALE GENOMIC DNA]</scope>
    <source>
        <strain evidence="3 4">AP3s5-JAC2a</strain>
    </source>
</reference>
<feature type="transmembrane region" description="Helical" evidence="2">
    <location>
        <begin position="113"/>
        <end position="137"/>
    </location>
</feature>
<keyword evidence="2" id="KW-0472">Membrane</keyword>